<dbReference type="GO" id="GO:0032259">
    <property type="term" value="P:methylation"/>
    <property type="evidence" value="ECO:0007669"/>
    <property type="project" value="UniProtKB-KW"/>
</dbReference>
<reference evidence="8" key="1">
    <citation type="submission" date="2017-08" db="EMBL/GenBank/DDBJ databases">
        <title>Direct submision.</title>
        <authorList>
            <person name="Kim S.-J."/>
            <person name="Rhee S.-K."/>
        </authorList>
    </citation>
    <scope>NUCLEOTIDE SEQUENCE [LARGE SCALE GENOMIC DNA]</scope>
    <source>
        <strain evidence="8">GI5</strain>
    </source>
</reference>
<evidence type="ECO:0000313" key="7">
    <source>
        <dbReference type="EMBL" id="AUM15032.1"/>
    </source>
</evidence>
<proteinExistence type="inferred from homology"/>
<dbReference type="AlphaFoldDB" id="A0A2K9LRW1"/>
<gene>
    <name evidence="7" type="ORF">Kalk_19215</name>
</gene>
<evidence type="ECO:0000313" key="8">
    <source>
        <dbReference type="Proteomes" id="UP000235116"/>
    </source>
</evidence>
<dbReference type="SUPFAM" id="SSF53335">
    <property type="entry name" value="S-adenosyl-L-methionine-dependent methyltransferases"/>
    <property type="match status" value="1"/>
</dbReference>
<dbReference type="Pfam" id="PF02353">
    <property type="entry name" value="CMAS"/>
    <property type="match status" value="1"/>
</dbReference>
<keyword evidence="2 7" id="KW-0489">Methyltransferase</keyword>
<protein>
    <submittedName>
        <fullName evidence="7">SAM-dependent methyltransferase</fullName>
    </submittedName>
</protein>
<name>A0A2K9LRW1_9GAMM</name>
<dbReference type="PANTHER" id="PTHR43667">
    <property type="entry name" value="CYCLOPROPANE-FATTY-ACYL-PHOSPHOLIPID SYNTHASE"/>
    <property type="match status" value="1"/>
</dbReference>
<keyword evidence="5" id="KW-0443">Lipid metabolism</keyword>
<dbReference type="Gene3D" id="3.40.50.150">
    <property type="entry name" value="Vaccinia Virus protein VP39"/>
    <property type="match status" value="1"/>
</dbReference>
<dbReference type="Proteomes" id="UP000235116">
    <property type="component" value="Chromosome"/>
</dbReference>
<organism evidence="7 8">
    <name type="scientific">Ketobacter alkanivorans</name>
    <dbReference type="NCBI Taxonomy" id="1917421"/>
    <lineage>
        <taxon>Bacteria</taxon>
        <taxon>Pseudomonadati</taxon>
        <taxon>Pseudomonadota</taxon>
        <taxon>Gammaproteobacteria</taxon>
        <taxon>Pseudomonadales</taxon>
        <taxon>Ketobacteraceae</taxon>
        <taxon>Ketobacter</taxon>
    </lineage>
</organism>
<feature type="active site" evidence="6">
    <location>
        <position position="384"/>
    </location>
</feature>
<dbReference type="InterPro" id="IPR050723">
    <property type="entry name" value="CFA/CMAS"/>
</dbReference>
<dbReference type="KEGG" id="kak:Kalk_19215"/>
<dbReference type="GO" id="GO:0008168">
    <property type="term" value="F:methyltransferase activity"/>
    <property type="evidence" value="ECO:0007669"/>
    <property type="project" value="UniProtKB-KW"/>
</dbReference>
<evidence type="ECO:0000256" key="1">
    <source>
        <dbReference type="ARBA" id="ARBA00010815"/>
    </source>
</evidence>
<evidence type="ECO:0000256" key="2">
    <source>
        <dbReference type="ARBA" id="ARBA00022603"/>
    </source>
</evidence>
<dbReference type="PANTHER" id="PTHR43667:SF2">
    <property type="entry name" value="FATTY ACID C-METHYL TRANSFERASE"/>
    <property type="match status" value="1"/>
</dbReference>
<comment type="similarity">
    <text evidence="1">Belongs to the CFA/CMAS family.</text>
</comment>
<evidence type="ECO:0000256" key="3">
    <source>
        <dbReference type="ARBA" id="ARBA00022679"/>
    </source>
</evidence>
<keyword evidence="3 7" id="KW-0808">Transferase</keyword>
<dbReference type="EMBL" id="CP022684">
    <property type="protein sequence ID" value="AUM15032.1"/>
    <property type="molecule type" value="Genomic_DNA"/>
</dbReference>
<dbReference type="GO" id="GO:0008610">
    <property type="term" value="P:lipid biosynthetic process"/>
    <property type="evidence" value="ECO:0007669"/>
    <property type="project" value="InterPro"/>
</dbReference>
<keyword evidence="8" id="KW-1185">Reference proteome</keyword>
<dbReference type="CDD" id="cd02440">
    <property type="entry name" value="AdoMet_MTases"/>
    <property type="match status" value="1"/>
</dbReference>
<accession>A0A2K9LRW1</accession>
<dbReference type="InterPro" id="IPR003333">
    <property type="entry name" value="CMAS"/>
</dbReference>
<dbReference type="PIRSF" id="PIRSF003085">
    <property type="entry name" value="CMAS"/>
    <property type="match status" value="1"/>
</dbReference>
<evidence type="ECO:0000256" key="4">
    <source>
        <dbReference type="ARBA" id="ARBA00022691"/>
    </source>
</evidence>
<dbReference type="InterPro" id="IPR029063">
    <property type="entry name" value="SAM-dependent_MTases_sf"/>
</dbReference>
<evidence type="ECO:0000256" key="6">
    <source>
        <dbReference type="PIRSR" id="PIRSR003085-1"/>
    </source>
</evidence>
<dbReference type="OrthoDB" id="9782855at2"/>
<sequence>MTKSAPLKGFKKICKNLLFKVFEQVEYGTITIQDSEGEHTFSGKSKPDELHAFLEIKDPSVYVDMLLGGSIGAGEAYMSGDWTSPNTTDVIRFMSLNLKAVERLDSGTAWFSKPAQLAYHLKNRNTPKGSRRNIAAHYDLGNEMFKLFLDPTMMYSSAIFPQQDSTLEEGSLYKLERICKKLDLKSSDHLVEIGTGWGGMAVYAAKNYGCRVTTTTISQQQYDYAKQRIDESGAGHLITLLKTDYRNLTGKYDKLVSIEMIEAVGHQYYPDYFRTLSSLLKDNGLGLIQAITIDDKRYEKAKNDIDWIQRYIFPGACLPSIKALLHTSSVHSDLELKHLEDITPHYARTLKLWRDNFFAHAEEIRALGYNEEFIRMWDYYFCYCEGGFAEHVIGDVQMLFSKPLYRGQSVLGDL</sequence>
<evidence type="ECO:0000256" key="5">
    <source>
        <dbReference type="ARBA" id="ARBA00023098"/>
    </source>
</evidence>
<keyword evidence="4" id="KW-0949">S-adenosyl-L-methionine</keyword>